<proteinExistence type="predicted"/>
<dbReference type="Proteomes" id="UP000534870">
    <property type="component" value="Unassembled WGS sequence"/>
</dbReference>
<sequence>MALALGRWFPLPLTLLALPLALRWPVPAVDLDGGLIYVVAFGGCLRLFALSLCPGHEPLISGLARHVHGALRPDVARYTRRLTVFWCVFFALALAAPLLLYALGPQGAWRWPMRGGAIGCVVVLMIAEAGVRRMVIRDFAHVSLRTTVAAFRGVTARSAMPTHRPAADA</sequence>
<name>A0A7Y7M5Z6_9PROT</name>
<evidence type="ECO:0000313" key="2">
    <source>
        <dbReference type="EMBL" id="NVN10359.1"/>
    </source>
</evidence>
<dbReference type="RefSeq" id="WP_176639138.1">
    <property type="nucleotide sequence ID" value="NZ_JABXXP010000034.1"/>
</dbReference>
<dbReference type="EMBL" id="JABXXP010000034">
    <property type="protein sequence ID" value="NVN10359.1"/>
    <property type="molecule type" value="Genomic_DNA"/>
</dbReference>
<gene>
    <name evidence="2" type="ORF">HUK84_04205</name>
</gene>
<evidence type="ECO:0000256" key="1">
    <source>
        <dbReference type="SAM" id="Phobius"/>
    </source>
</evidence>
<feature type="transmembrane region" description="Helical" evidence="1">
    <location>
        <begin position="82"/>
        <end position="103"/>
    </location>
</feature>
<protein>
    <submittedName>
        <fullName evidence="2">Uncharacterized protein</fullName>
    </submittedName>
</protein>
<reference evidence="2 3" key="1">
    <citation type="submission" date="2020-06" db="EMBL/GenBank/DDBJ databases">
        <title>Description of novel acetic acid bacteria.</title>
        <authorList>
            <person name="Sombolestani A."/>
        </authorList>
    </citation>
    <scope>NUCLEOTIDE SEQUENCE [LARGE SCALE GENOMIC DNA]</scope>
    <source>
        <strain evidence="2 3">LMG 31431</strain>
    </source>
</reference>
<evidence type="ECO:0000313" key="3">
    <source>
        <dbReference type="Proteomes" id="UP000534870"/>
    </source>
</evidence>
<feature type="transmembrane region" description="Helical" evidence="1">
    <location>
        <begin position="109"/>
        <end position="127"/>
    </location>
</feature>
<accession>A0A7Y7M5Z6</accession>
<organism evidence="2 3">
    <name type="scientific">Nguyenibacter vanlangensis</name>
    <dbReference type="NCBI Taxonomy" id="1216886"/>
    <lineage>
        <taxon>Bacteria</taxon>
        <taxon>Pseudomonadati</taxon>
        <taxon>Pseudomonadota</taxon>
        <taxon>Alphaproteobacteria</taxon>
        <taxon>Acetobacterales</taxon>
        <taxon>Acetobacteraceae</taxon>
        <taxon>Nguyenibacter</taxon>
    </lineage>
</organism>
<dbReference type="AlphaFoldDB" id="A0A7Y7M5Z6"/>
<keyword evidence="1" id="KW-0812">Transmembrane</keyword>
<keyword evidence="1" id="KW-1133">Transmembrane helix</keyword>
<comment type="caution">
    <text evidence="2">The sequence shown here is derived from an EMBL/GenBank/DDBJ whole genome shotgun (WGS) entry which is preliminary data.</text>
</comment>
<keyword evidence="1" id="KW-0472">Membrane</keyword>